<keyword evidence="1" id="KW-0472">Membrane</keyword>
<accession>A0A4U9WQR1</accession>
<name>A0A4U9WQR1_SERFO</name>
<keyword evidence="1" id="KW-0812">Transmembrane</keyword>
<protein>
    <submittedName>
        <fullName evidence="2">Ferrous iron transport protein B</fullName>
    </submittedName>
</protein>
<sequence length="84" mass="9309">MLLYVPCVSVMGAIARESSRGWMTFSILWGLNVAYSLATLFYQFATFSQHPQYSATAILIVLLFNALVLLGFAQGTEPRNDPFA</sequence>
<proteinExistence type="predicted"/>
<dbReference type="AlphaFoldDB" id="A0A4U9WQR1"/>
<reference evidence="2" key="1">
    <citation type="submission" date="2019-05" db="EMBL/GenBank/DDBJ databases">
        <authorList>
            <consortium name="Pathogen Informatics"/>
        </authorList>
    </citation>
    <scope>NUCLEOTIDE SEQUENCE [LARGE SCALE GENOMIC DNA]</scope>
    <source>
        <strain evidence="2">NCTC12965</strain>
    </source>
</reference>
<keyword evidence="1" id="KW-1133">Transmembrane helix</keyword>
<gene>
    <name evidence="2" type="primary">feoB_1</name>
    <name evidence="2" type="ORF">NCTC12965_08972</name>
</gene>
<organism evidence="2">
    <name type="scientific">Serratia fonticola</name>
    <dbReference type="NCBI Taxonomy" id="47917"/>
    <lineage>
        <taxon>Bacteria</taxon>
        <taxon>Pseudomonadati</taxon>
        <taxon>Pseudomonadota</taxon>
        <taxon>Gammaproteobacteria</taxon>
        <taxon>Enterobacterales</taxon>
        <taxon>Yersiniaceae</taxon>
        <taxon>Serratia</taxon>
    </lineage>
</organism>
<evidence type="ECO:0000313" key="2">
    <source>
        <dbReference type="EMBL" id="VTR61863.1"/>
    </source>
</evidence>
<evidence type="ECO:0000256" key="1">
    <source>
        <dbReference type="SAM" id="Phobius"/>
    </source>
</evidence>
<feature type="transmembrane region" description="Helical" evidence="1">
    <location>
        <begin position="53"/>
        <end position="73"/>
    </location>
</feature>
<dbReference type="EMBL" id="CABEEZ010000170">
    <property type="protein sequence ID" value="VTR61863.1"/>
    <property type="molecule type" value="Genomic_DNA"/>
</dbReference>
<feature type="transmembrane region" description="Helical" evidence="1">
    <location>
        <begin position="21"/>
        <end position="41"/>
    </location>
</feature>